<keyword evidence="2" id="KW-0479">Metal-binding</keyword>
<keyword evidence="4" id="KW-0186">Copper</keyword>
<accession>A0A0C4YNR4</accession>
<dbReference type="GO" id="GO:0009055">
    <property type="term" value="F:electron transfer activity"/>
    <property type="evidence" value="ECO:0007669"/>
    <property type="project" value="InterPro"/>
</dbReference>
<evidence type="ECO:0000313" key="7">
    <source>
        <dbReference type="EMBL" id="AJG23709.1"/>
    </source>
</evidence>
<dbReference type="Gene3D" id="2.60.40.420">
    <property type="entry name" value="Cupredoxins - blue copper proteins"/>
    <property type="match status" value="1"/>
</dbReference>
<organism evidence="7 8">
    <name type="scientific">Cupriavidus basilensis</name>
    <dbReference type="NCBI Taxonomy" id="68895"/>
    <lineage>
        <taxon>Bacteria</taxon>
        <taxon>Pseudomonadati</taxon>
        <taxon>Pseudomonadota</taxon>
        <taxon>Betaproteobacteria</taxon>
        <taxon>Burkholderiales</taxon>
        <taxon>Burkholderiaceae</taxon>
        <taxon>Cupriavidus</taxon>
    </lineage>
</organism>
<dbReference type="KEGG" id="cbw:RR42_s2127"/>
<dbReference type="STRING" id="68895.RR42_s2127"/>
<evidence type="ECO:0000256" key="2">
    <source>
        <dbReference type="ARBA" id="ARBA00022723"/>
    </source>
</evidence>
<evidence type="ECO:0000256" key="5">
    <source>
        <dbReference type="SAM" id="SignalP"/>
    </source>
</evidence>
<keyword evidence="5" id="KW-0732">Signal</keyword>
<dbReference type="GO" id="GO:0042597">
    <property type="term" value="C:periplasmic space"/>
    <property type="evidence" value="ECO:0007669"/>
    <property type="project" value="UniProtKB-SubCell"/>
</dbReference>
<dbReference type="PANTHER" id="PTHR38439:SF3">
    <property type="entry name" value="COPPER-RESISTANT CUPROPROTEIN COPI"/>
    <property type="match status" value="1"/>
</dbReference>
<keyword evidence="3" id="KW-0574">Periplasm</keyword>
<dbReference type="EMBL" id="CP010537">
    <property type="protein sequence ID" value="AJG23709.1"/>
    <property type="molecule type" value="Genomic_DNA"/>
</dbReference>
<dbReference type="AlphaFoldDB" id="A0A0C4YNR4"/>
<feature type="signal peptide" evidence="5">
    <location>
        <begin position="1"/>
        <end position="30"/>
    </location>
</feature>
<dbReference type="CDD" id="cd04211">
    <property type="entry name" value="Cupredoxin_like_2"/>
    <property type="match status" value="1"/>
</dbReference>
<dbReference type="Pfam" id="PF00127">
    <property type="entry name" value="Copper-bind"/>
    <property type="match status" value="1"/>
</dbReference>
<evidence type="ECO:0000259" key="6">
    <source>
        <dbReference type="Pfam" id="PF00127"/>
    </source>
</evidence>
<evidence type="ECO:0000256" key="4">
    <source>
        <dbReference type="ARBA" id="ARBA00023008"/>
    </source>
</evidence>
<dbReference type="GO" id="GO:0005507">
    <property type="term" value="F:copper ion binding"/>
    <property type="evidence" value="ECO:0007669"/>
    <property type="project" value="InterPro"/>
</dbReference>
<dbReference type="InterPro" id="IPR050845">
    <property type="entry name" value="Cu-binding_ET"/>
</dbReference>
<dbReference type="Proteomes" id="UP000031843">
    <property type="component" value="Chromosome secondary"/>
</dbReference>
<evidence type="ECO:0000256" key="1">
    <source>
        <dbReference type="ARBA" id="ARBA00004418"/>
    </source>
</evidence>
<dbReference type="RefSeq" id="WP_043355653.1">
    <property type="nucleotide sequence ID" value="NZ_CP010537.1"/>
</dbReference>
<proteinExistence type="predicted"/>
<evidence type="ECO:0000256" key="3">
    <source>
        <dbReference type="ARBA" id="ARBA00022764"/>
    </source>
</evidence>
<feature type="domain" description="Blue (type 1) copper" evidence="6">
    <location>
        <begin position="63"/>
        <end position="168"/>
    </location>
</feature>
<dbReference type="InterPro" id="IPR008972">
    <property type="entry name" value="Cupredoxin"/>
</dbReference>
<dbReference type="PANTHER" id="PTHR38439">
    <property type="entry name" value="AURACYANIN-B"/>
    <property type="match status" value="1"/>
</dbReference>
<name>A0A0C4YNR4_9BURK</name>
<dbReference type="InterPro" id="IPR000923">
    <property type="entry name" value="BlueCu_1"/>
</dbReference>
<gene>
    <name evidence="7" type="ORF">RR42_s2127</name>
</gene>
<comment type="subcellular location">
    <subcellularLocation>
        <location evidence="1">Periplasm</location>
    </subcellularLocation>
</comment>
<protein>
    <submittedName>
        <fullName evidence="7">Copper tolerance protein</fullName>
    </submittedName>
</protein>
<dbReference type="SUPFAM" id="SSF49503">
    <property type="entry name" value="Cupredoxins"/>
    <property type="match status" value="1"/>
</dbReference>
<feature type="chain" id="PRO_5002174269" evidence="5">
    <location>
        <begin position="31"/>
        <end position="169"/>
    </location>
</feature>
<sequence length="169" mass="18060">MRNRKSRAATAWMAVASAVALALPCAGAFAAGNHGGHHASEATSAASAIGEPGDAASVSRTIQVNMTDNMRFSPADIQVKAGETVRFVVRNAGKLRHEMVLGTEADLKAHYAEMLKMPEMEHADPNAVTLEASQHGEMVWRFTRSGRVDFACLQPGHYDAGMRGNVSVR</sequence>
<keyword evidence="8" id="KW-1185">Reference proteome</keyword>
<reference evidence="7 8" key="1">
    <citation type="journal article" date="2015" name="Genome Announc.">
        <title>Complete Genome Sequence of Cupriavidus basilensis 4G11, Isolated from the Oak Ridge Field Research Center Site.</title>
        <authorList>
            <person name="Ray J."/>
            <person name="Waters R.J."/>
            <person name="Skerker J.M."/>
            <person name="Kuehl J.V."/>
            <person name="Price M.N."/>
            <person name="Huang J."/>
            <person name="Chakraborty R."/>
            <person name="Arkin A.P."/>
            <person name="Deutschbauer A."/>
        </authorList>
    </citation>
    <scope>NUCLEOTIDE SEQUENCE [LARGE SCALE GENOMIC DNA]</scope>
    <source>
        <strain evidence="7">4G11</strain>
    </source>
</reference>
<evidence type="ECO:0000313" key="8">
    <source>
        <dbReference type="Proteomes" id="UP000031843"/>
    </source>
</evidence>